<feature type="compositionally biased region" description="Low complexity" evidence="8">
    <location>
        <begin position="1452"/>
        <end position="1481"/>
    </location>
</feature>
<evidence type="ECO:0000313" key="11">
    <source>
        <dbReference type="Proteomes" id="UP000261500"/>
    </source>
</evidence>
<organism evidence="10 11">
    <name type="scientific">Poecilia latipinna</name>
    <name type="common">sailfin molly</name>
    <dbReference type="NCBI Taxonomy" id="48699"/>
    <lineage>
        <taxon>Eukaryota</taxon>
        <taxon>Metazoa</taxon>
        <taxon>Chordata</taxon>
        <taxon>Craniata</taxon>
        <taxon>Vertebrata</taxon>
        <taxon>Euteleostomi</taxon>
        <taxon>Actinopterygii</taxon>
        <taxon>Neopterygii</taxon>
        <taxon>Teleostei</taxon>
        <taxon>Neoteleostei</taxon>
        <taxon>Acanthomorphata</taxon>
        <taxon>Ovalentaria</taxon>
        <taxon>Atherinomorphae</taxon>
        <taxon>Cyprinodontiformes</taxon>
        <taxon>Poeciliidae</taxon>
        <taxon>Poeciliinae</taxon>
        <taxon>Poecilia</taxon>
    </lineage>
</organism>
<dbReference type="GO" id="GO:0031012">
    <property type="term" value="C:extracellular matrix"/>
    <property type="evidence" value="ECO:0007669"/>
    <property type="project" value="TreeGrafter"/>
</dbReference>
<accession>A0A3B3V9D1</accession>
<evidence type="ECO:0000256" key="6">
    <source>
        <dbReference type="ARBA" id="ARBA00023157"/>
    </source>
</evidence>
<protein>
    <recommendedName>
        <fullName evidence="9">VWFD domain-containing protein</fullName>
    </recommendedName>
</protein>
<feature type="compositionally biased region" description="Low complexity" evidence="8">
    <location>
        <begin position="1376"/>
        <end position="1385"/>
    </location>
</feature>
<feature type="region of interest" description="Disordered" evidence="8">
    <location>
        <begin position="1450"/>
        <end position="1515"/>
    </location>
</feature>
<dbReference type="FunFam" id="2.10.25.10:FF:000153">
    <property type="entry name" value="MUC5B isoform 1"/>
    <property type="match status" value="1"/>
</dbReference>
<feature type="compositionally biased region" description="Low complexity" evidence="8">
    <location>
        <begin position="1497"/>
        <end position="1515"/>
    </location>
</feature>
<keyword evidence="2" id="KW-0964">Secreted</keyword>
<evidence type="ECO:0000256" key="7">
    <source>
        <dbReference type="ARBA" id="ARBA00023180"/>
    </source>
</evidence>
<dbReference type="Gene3D" id="2.10.25.10">
    <property type="entry name" value="Laminin"/>
    <property type="match status" value="3"/>
</dbReference>
<evidence type="ECO:0000256" key="3">
    <source>
        <dbReference type="ARBA" id="ARBA00022729"/>
    </source>
</evidence>
<dbReference type="Ensembl" id="ENSPLAT00000010741.1">
    <property type="protein sequence ID" value="ENSPLAP00000021541.1"/>
    <property type="gene ID" value="ENSPLAG00000005399.1"/>
</dbReference>
<keyword evidence="7" id="KW-0325">Glycoprotein</keyword>
<keyword evidence="11" id="KW-1185">Reference proteome</keyword>
<evidence type="ECO:0000256" key="5">
    <source>
        <dbReference type="ARBA" id="ARBA00023008"/>
    </source>
</evidence>
<sequence length="1573" mass="173921">NNICSTWGTQHFKTFDGDVYQFPGLCEYNLAKDCHGSDPKFSVNVKREENDGNIAISYISITINENGFYLNKTHVTENSILVSLPHYSRGVKVEESAFYISFKASRVGITVMWNREDAVMVEVSNNYRNKTCGLCGDFNGVPVYDEFIVNGMFPIEFGNRHKIHLPNDDCKDPHEDKDESWKSGNVSSSCKNFVSFPATFLSKSWSSCNEQIDPEAYIHACAIDINSSACLCSTVSEYARQCAHAGGQPKQWKTKQLCEKTCPFNMEYKECGSPCIDTCKYRQKSELCDEHCIDGCFCPPGTIFDDISESGCVPVEQCPCFHKGETYNTGESTMMATCSKGEWSCVDANCPAVCSIRGGSHFSTYDDKTYNFHGKCSYVLSKVEDNAFTVLGDFDKCERSDKSTCLSAITLLYQNHTVKYLCHTYFMCFFPFADDITIFRPSTFFTIIHTTFGLDLEIQVVPIVQLYIRADVSLKSKVMGLCGDFNDNSEDDFKTTSGLPERTPVAFANTWRAKPTCSDVKNDLADPCSLSIDKNKFAKTWCSLLSDTNGIFSHCHSKIDPEEYFATCMYDTCACENSEDCMCAALSSYVHACAAEGVFLKGWRKDVCSKYTECPSTLVYNYKMTRCGRTCRSLSQSDVTCKVEVTPVDGCGCAKGYFLNEEGVCVSASECSCQAGNTVVQPGETASVTCHAGKFICKGEPVSNPMVFFNCSKAKSKEKGSECQKSCNTLDAECVSSQCVSGCVCPNGLLSDGKGGCVEEEDCPCPHDGKYYNPGEKIQVDCNTCTCKNRKWQCTENDCGGTCTIYGEGHYITFDNKKFAFKGDCGYIFSQDYCGDDVNGTFRVRTENIPCGESICSTSIKLYLGMKEIVLSDESIKVISQSKGIDIPFKVHTMGIYVVIEANNGLLLIWNKKTTIMIKLSSTFKGKVCGLCGNYDGAIKNDFTTRSNEIVVNPTEFGNSWKLSSSCSDVNTTLNPCALYSHRRAWAEKHCNIIKSEVFTSCHDKVEPEQYYEACVADTCACNTGGDCECFCSAVGAYAEACNEAGACVKWRTPTICPLFCDYYNLDGECEWHYAPCGKSCMKTCRNPSGKCYNKLPPLEGCYPSCPREQPYFDEASMKCVSEKECGFSTRSKTTTVPLSSLNPSSSTSTVTESSKTEIVSTTTPYIETPTPTRETETSTVTTAPIESTTTTPETSTTSPSDCYICKWSNWINNDYPGHNRDGDYERLANISDPDLSVCRKPLQIQCRSKLLKDVPLKDLNQNVICSPKDVLICHNKDQTPPQCYDYEIRIQCCTYKDMCEPSTTTIHSETPITTPGTNVPSPTTTAIETSTTPQKQTTISTTGTTKPETTKIITEKVSTTPHIKTPTPTMETRKPTTIITPKPTTPHVETTVIFSTKPETTKIITEKVSTTPYIEPPTPTMESERTTTMFKETSTTPHIQIVTYSTKKPETGPVIIGTTTTTPTPTRETEKPTTTIVTEKSTTPHVETPTPGIVETSSTTITGKPTTSESTASQSTTVIITEKHSVETTTGRTTLCSCKYMNQIFSPGKFCTFLHHSLLLYLTSIYKDIYDL</sequence>
<dbReference type="Pfam" id="PF13330">
    <property type="entry name" value="Mucin2_WxxW"/>
    <property type="match status" value="1"/>
</dbReference>
<feature type="domain" description="VWFD" evidence="9">
    <location>
        <begin position="801"/>
        <end position="968"/>
    </location>
</feature>
<dbReference type="STRING" id="48699.ENSPLAP00000021541"/>
<reference evidence="10" key="2">
    <citation type="submission" date="2025-09" db="UniProtKB">
        <authorList>
            <consortium name="Ensembl"/>
        </authorList>
    </citation>
    <scope>IDENTIFICATION</scope>
</reference>
<dbReference type="Pfam" id="PF23244">
    <property type="entry name" value="VWF"/>
    <property type="match status" value="1"/>
</dbReference>
<dbReference type="PANTHER" id="PTHR11339">
    <property type="entry name" value="EXTRACELLULAR MATRIX GLYCOPROTEIN RELATED"/>
    <property type="match status" value="1"/>
</dbReference>
<dbReference type="InterPro" id="IPR036084">
    <property type="entry name" value="Ser_inhib-like_sf"/>
</dbReference>
<evidence type="ECO:0000259" key="9">
    <source>
        <dbReference type="PROSITE" id="PS51233"/>
    </source>
</evidence>
<dbReference type="SMART" id="SM00215">
    <property type="entry name" value="VWC_out"/>
    <property type="match status" value="2"/>
</dbReference>
<dbReference type="GeneTree" id="ENSGT00940000156076"/>
<evidence type="ECO:0000256" key="8">
    <source>
        <dbReference type="SAM" id="MobiDB-lite"/>
    </source>
</evidence>
<dbReference type="InterPro" id="IPR001846">
    <property type="entry name" value="VWF_type-D"/>
</dbReference>
<feature type="region of interest" description="Disordered" evidence="8">
    <location>
        <begin position="1362"/>
        <end position="1385"/>
    </location>
</feature>
<evidence type="ECO:0000313" key="10">
    <source>
        <dbReference type="Ensembl" id="ENSPLAP00000021541.1"/>
    </source>
</evidence>
<dbReference type="Pfam" id="PF01826">
    <property type="entry name" value="TIL"/>
    <property type="match status" value="1"/>
</dbReference>
<proteinExistence type="predicted"/>
<evidence type="ECO:0000256" key="1">
    <source>
        <dbReference type="ARBA" id="ARBA00004613"/>
    </source>
</evidence>
<keyword evidence="3" id="KW-0732">Signal</keyword>
<feature type="domain" description="VWFD" evidence="9">
    <location>
        <begin position="2"/>
        <end position="171"/>
    </location>
</feature>
<name>A0A3B3V9D1_9TELE</name>
<dbReference type="InterPro" id="IPR014853">
    <property type="entry name" value="VWF/SSPO/ZAN-like_Cys-rich_dom"/>
</dbReference>
<dbReference type="InterPro" id="IPR050780">
    <property type="entry name" value="Mucin_vWF_Thrombospondin_sf"/>
</dbReference>
<dbReference type="PANTHER" id="PTHR11339:SF408">
    <property type="entry name" value="MUCIN-5B"/>
    <property type="match status" value="1"/>
</dbReference>
<dbReference type="SMART" id="SM00832">
    <property type="entry name" value="C8"/>
    <property type="match status" value="3"/>
</dbReference>
<dbReference type="InterPro" id="IPR002919">
    <property type="entry name" value="TIL_dom"/>
</dbReference>
<dbReference type="InterPro" id="IPR025155">
    <property type="entry name" value="WxxW_domain"/>
</dbReference>
<dbReference type="GO" id="GO:0005615">
    <property type="term" value="C:extracellular space"/>
    <property type="evidence" value="ECO:0007669"/>
    <property type="project" value="TreeGrafter"/>
</dbReference>
<keyword evidence="6" id="KW-1015">Disulfide bond</keyword>
<keyword evidence="5" id="KW-0186">Copper</keyword>
<dbReference type="InterPro" id="IPR001007">
    <property type="entry name" value="VWF_dom"/>
</dbReference>
<dbReference type="Pfam" id="PF08742">
    <property type="entry name" value="C8"/>
    <property type="match status" value="3"/>
</dbReference>
<dbReference type="PROSITE" id="PS51233">
    <property type="entry name" value="VWFD"/>
    <property type="match status" value="3"/>
</dbReference>
<comment type="subcellular location">
    <subcellularLocation>
        <location evidence="1">Secreted</location>
    </subcellularLocation>
</comment>
<feature type="domain" description="VWFD" evidence="9">
    <location>
        <begin position="352"/>
        <end position="518"/>
    </location>
</feature>
<keyword evidence="4" id="KW-0677">Repeat</keyword>
<dbReference type="SUPFAM" id="SSF57567">
    <property type="entry name" value="Serine protease inhibitors"/>
    <property type="match status" value="4"/>
</dbReference>
<dbReference type="InterPro" id="IPR058753">
    <property type="entry name" value="TIL_OTOGL_Mucin"/>
</dbReference>
<evidence type="ECO:0000256" key="2">
    <source>
        <dbReference type="ARBA" id="ARBA00022525"/>
    </source>
</evidence>
<dbReference type="Pfam" id="PF00094">
    <property type="entry name" value="VWD"/>
    <property type="match status" value="3"/>
</dbReference>
<evidence type="ECO:0000256" key="4">
    <source>
        <dbReference type="ARBA" id="ARBA00022737"/>
    </source>
</evidence>
<dbReference type="CDD" id="cd19941">
    <property type="entry name" value="TIL"/>
    <property type="match status" value="3"/>
</dbReference>
<dbReference type="Pfam" id="PF25962">
    <property type="entry name" value="TIL_OTOGL_Mucin"/>
    <property type="match status" value="1"/>
</dbReference>
<feature type="region of interest" description="Disordered" evidence="8">
    <location>
        <begin position="1307"/>
        <end position="1345"/>
    </location>
</feature>
<dbReference type="FunFam" id="2.10.25.10:FF:000674">
    <property type="entry name" value="Mucin-2"/>
    <property type="match status" value="1"/>
</dbReference>
<dbReference type="Proteomes" id="UP000261500">
    <property type="component" value="Unplaced"/>
</dbReference>
<dbReference type="SMART" id="SM00216">
    <property type="entry name" value="VWD"/>
    <property type="match status" value="3"/>
</dbReference>
<feature type="region of interest" description="Disordered" evidence="8">
    <location>
        <begin position="1134"/>
        <end position="1196"/>
    </location>
</feature>
<reference evidence="10" key="1">
    <citation type="submission" date="2025-08" db="UniProtKB">
        <authorList>
            <consortium name="Ensembl"/>
        </authorList>
    </citation>
    <scope>IDENTIFICATION</scope>
</reference>
<feature type="compositionally biased region" description="Polar residues" evidence="8">
    <location>
        <begin position="1362"/>
        <end position="1371"/>
    </location>
</feature>